<evidence type="ECO:0000256" key="2">
    <source>
        <dbReference type="PROSITE-ProRule" id="PRU00176"/>
    </source>
</evidence>
<accession>A0A8T1N8V2</accession>
<gene>
    <name evidence="4" type="ORF">CIPAW_16G078100</name>
</gene>
<proteinExistence type="predicted"/>
<protein>
    <recommendedName>
        <fullName evidence="3">RRM domain-containing protein</fullName>
    </recommendedName>
</protein>
<dbReference type="PANTHER" id="PTHR23236:SF107">
    <property type="entry name" value="BNAA04G14290D PROTEIN"/>
    <property type="match status" value="1"/>
</dbReference>
<evidence type="ECO:0000259" key="3">
    <source>
        <dbReference type="PROSITE" id="PS50102"/>
    </source>
</evidence>
<reference evidence="4" key="1">
    <citation type="submission" date="2020-12" db="EMBL/GenBank/DDBJ databases">
        <title>WGS assembly of Carya illinoinensis cv. Pawnee.</title>
        <authorList>
            <person name="Platts A."/>
            <person name="Shu S."/>
            <person name="Wright S."/>
            <person name="Barry K."/>
            <person name="Edger P."/>
            <person name="Pires J.C."/>
            <person name="Schmutz J."/>
        </authorList>
    </citation>
    <scope>NUCLEOTIDE SEQUENCE</scope>
    <source>
        <tissue evidence="4">Leaf</tissue>
    </source>
</reference>
<dbReference type="PROSITE" id="PS50102">
    <property type="entry name" value="RRM"/>
    <property type="match status" value="1"/>
</dbReference>
<dbReference type="Proteomes" id="UP000811609">
    <property type="component" value="Chromosome 16"/>
</dbReference>
<comment type="caution">
    <text evidence="4">The sequence shown here is derived from an EMBL/GenBank/DDBJ whole genome shotgun (WGS) entry which is preliminary data.</text>
</comment>
<name>A0A8T1N8V2_CARIL</name>
<evidence type="ECO:0000313" key="4">
    <source>
        <dbReference type="EMBL" id="KAG6625173.1"/>
    </source>
</evidence>
<organism evidence="4 5">
    <name type="scientific">Carya illinoinensis</name>
    <name type="common">Pecan</name>
    <dbReference type="NCBI Taxonomy" id="32201"/>
    <lineage>
        <taxon>Eukaryota</taxon>
        <taxon>Viridiplantae</taxon>
        <taxon>Streptophyta</taxon>
        <taxon>Embryophyta</taxon>
        <taxon>Tracheophyta</taxon>
        <taxon>Spermatophyta</taxon>
        <taxon>Magnoliopsida</taxon>
        <taxon>eudicotyledons</taxon>
        <taxon>Gunneridae</taxon>
        <taxon>Pentapetalae</taxon>
        <taxon>rosids</taxon>
        <taxon>fabids</taxon>
        <taxon>Fagales</taxon>
        <taxon>Juglandaceae</taxon>
        <taxon>Carya</taxon>
    </lineage>
</organism>
<sequence>MKSAILMILRVREPLLGAKNCTQFNDPKVHFAATKGALALYFAKCGSVVNMVILTDEATSRRKGSAYVTFVSKESVEKALELSGSQFSSRTIKVNNVPFVLSRIFLFDH</sequence>
<feature type="domain" description="RRM" evidence="3">
    <location>
        <begin position="25"/>
        <end position="95"/>
    </location>
</feature>
<evidence type="ECO:0000313" key="5">
    <source>
        <dbReference type="Proteomes" id="UP000811609"/>
    </source>
</evidence>
<dbReference type="SMART" id="SM00360">
    <property type="entry name" value="RRM"/>
    <property type="match status" value="1"/>
</dbReference>
<dbReference type="PANTHER" id="PTHR23236">
    <property type="entry name" value="EUKARYOTIC TRANSLATION INITIATION FACTOR 4B/4H"/>
    <property type="match status" value="1"/>
</dbReference>
<keyword evidence="1 2" id="KW-0694">RNA-binding</keyword>
<dbReference type="EMBL" id="CM031824">
    <property type="protein sequence ID" value="KAG6625173.1"/>
    <property type="molecule type" value="Genomic_DNA"/>
</dbReference>
<evidence type="ECO:0000256" key="1">
    <source>
        <dbReference type="ARBA" id="ARBA00022884"/>
    </source>
</evidence>
<keyword evidence="5" id="KW-1185">Reference proteome</keyword>
<dbReference type="InterPro" id="IPR000504">
    <property type="entry name" value="RRM_dom"/>
</dbReference>
<dbReference type="GO" id="GO:0008143">
    <property type="term" value="F:poly(A) binding"/>
    <property type="evidence" value="ECO:0007669"/>
    <property type="project" value="TreeGrafter"/>
</dbReference>
<dbReference type="AlphaFoldDB" id="A0A8T1N8V2"/>
<dbReference type="Pfam" id="PF00076">
    <property type="entry name" value="RRM_1"/>
    <property type="match status" value="1"/>
</dbReference>